<dbReference type="InterPro" id="IPR045087">
    <property type="entry name" value="Cu-oxidase_fam"/>
</dbReference>
<organism evidence="5 6">
    <name type="scientific">Neodiprion lecontei</name>
    <name type="common">Redheaded pine sawfly</name>
    <dbReference type="NCBI Taxonomy" id="441921"/>
    <lineage>
        <taxon>Eukaryota</taxon>
        <taxon>Metazoa</taxon>
        <taxon>Ecdysozoa</taxon>
        <taxon>Arthropoda</taxon>
        <taxon>Hexapoda</taxon>
        <taxon>Insecta</taxon>
        <taxon>Pterygota</taxon>
        <taxon>Neoptera</taxon>
        <taxon>Endopterygota</taxon>
        <taxon>Hymenoptera</taxon>
        <taxon>Tenthredinoidea</taxon>
        <taxon>Diprionidae</taxon>
        <taxon>Diprioninae</taxon>
        <taxon>Neodiprion</taxon>
    </lineage>
</organism>
<keyword evidence="5" id="KW-1185">Reference proteome</keyword>
<evidence type="ECO:0000313" key="5">
    <source>
        <dbReference type="Proteomes" id="UP000829291"/>
    </source>
</evidence>
<accession>A0ABM3G9U9</accession>
<dbReference type="PANTHER" id="PTHR11709">
    <property type="entry name" value="MULTI-COPPER OXIDASE"/>
    <property type="match status" value="1"/>
</dbReference>
<dbReference type="PROSITE" id="PS00080">
    <property type="entry name" value="MULTICOPPER_OXIDASE2"/>
    <property type="match status" value="1"/>
</dbReference>
<protein>
    <submittedName>
        <fullName evidence="6">Laccase-11</fullName>
    </submittedName>
</protein>
<dbReference type="PROSITE" id="PS00079">
    <property type="entry name" value="MULTICOPPER_OXIDASE1"/>
    <property type="match status" value="1"/>
</dbReference>
<dbReference type="InterPro" id="IPR011706">
    <property type="entry name" value="Cu-oxidase_C"/>
</dbReference>
<evidence type="ECO:0000256" key="3">
    <source>
        <dbReference type="ARBA" id="ARBA00023008"/>
    </source>
</evidence>
<dbReference type="PANTHER" id="PTHR11709:SF394">
    <property type="entry name" value="FI03373P-RELATED"/>
    <property type="match status" value="1"/>
</dbReference>
<keyword evidence="3" id="KW-0186">Copper</keyword>
<gene>
    <name evidence="6" type="primary">LOC107227328</name>
</gene>
<feature type="domain" description="Plastocyanin-like" evidence="4">
    <location>
        <begin position="136"/>
        <end position="291"/>
    </location>
</feature>
<dbReference type="CDD" id="cd13905">
    <property type="entry name" value="CuRO_3_tcLLC2_insect_like"/>
    <property type="match status" value="1"/>
</dbReference>
<evidence type="ECO:0000313" key="6">
    <source>
        <dbReference type="RefSeq" id="XP_046597051.1"/>
    </source>
</evidence>
<keyword evidence="2" id="KW-0560">Oxidoreductase</keyword>
<dbReference type="Gene3D" id="2.60.40.420">
    <property type="entry name" value="Cupredoxins - blue copper proteins"/>
    <property type="match status" value="1"/>
</dbReference>
<keyword evidence="1" id="KW-0479">Metal-binding</keyword>
<evidence type="ECO:0000256" key="1">
    <source>
        <dbReference type="ARBA" id="ARBA00022723"/>
    </source>
</evidence>
<dbReference type="Pfam" id="PF07731">
    <property type="entry name" value="Cu-oxidase_2"/>
    <property type="match status" value="1"/>
</dbReference>
<evidence type="ECO:0000259" key="4">
    <source>
        <dbReference type="Pfam" id="PF07731"/>
    </source>
</evidence>
<dbReference type="SUPFAM" id="SSF49503">
    <property type="entry name" value="Cupredoxins"/>
    <property type="match status" value="1"/>
</dbReference>
<name>A0ABM3G9U9_NEOLC</name>
<evidence type="ECO:0000256" key="2">
    <source>
        <dbReference type="ARBA" id="ARBA00023002"/>
    </source>
</evidence>
<proteinExistence type="predicted"/>
<dbReference type="GeneID" id="107227328"/>
<dbReference type="Proteomes" id="UP000829291">
    <property type="component" value="Chromosome 5"/>
</dbReference>
<sequence>MLHSSNLQLCNTKEPHLFPVLPRPSYDEGFLGAEVLDYLTTLQETNKPKRVVGGIIASALKARTSIDRETYSDFNNTEIKNALPVNEDIRGKPDIQVVVPFSLMALDDDKFWTSNNYDLTPERYTIAAGIGNISHVSPTSPLLSQIEDIQPETFCNQRNLPTATYGVNRCTHVVNIALGSLVEIVAVDLTLGGALYHPLHLHAYQYYFIGMGSNPDPVTCPDFNATVFQILDKKGLIPRNYFNPSLKDSSTLTSRGYLILRLRASNLGYWLLHCHFDYHMINGMQMILHVGERKDLPPIPSKFPKCGNYKPLIKHMH</sequence>
<dbReference type="InterPro" id="IPR033138">
    <property type="entry name" value="Cu_oxidase_CS"/>
</dbReference>
<dbReference type="InterPro" id="IPR008972">
    <property type="entry name" value="Cupredoxin"/>
</dbReference>
<dbReference type="InterPro" id="IPR002355">
    <property type="entry name" value="Cu_oxidase_Cu_BS"/>
</dbReference>
<reference evidence="6" key="1">
    <citation type="submission" date="2025-08" db="UniProtKB">
        <authorList>
            <consortium name="RefSeq"/>
        </authorList>
    </citation>
    <scope>IDENTIFICATION</scope>
    <source>
        <tissue evidence="6">Thorax and Abdomen</tissue>
    </source>
</reference>
<dbReference type="RefSeq" id="XP_046597051.1">
    <property type="nucleotide sequence ID" value="XM_046741095.1"/>
</dbReference>